<feature type="region of interest" description="Disordered" evidence="1">
    <location>
        <begin position="220"/>
        <end position="243"/>
    </location>
</feature>
<accession>A0A3A8ATC9</accession>
<feature type="signal peptide" evidence="2">
    <location>
        <begin position="1"/>
        <end position="21"/>
    </location>
</feature>
<dbReference type="InterPro" id="IPR002048">
    <property type="entry name" value="EF_hand_dom"/>
</dbReference>
<dbReference type="Pfam" id="PF13833">
    <property type="entry name" value="EF-hand_8"/>
    <property type="match status" value="1"/>
</dbReference>
<dbReference type="Proteomes" id="UP000281128">
    <property type="component" value="Unassembled WGS sequence"/>
</dbReference>
<protein>
    <recommendedName>
        <fullName evidence="3">EF-hand domain-containing protein</fullName>
    </recommendedName>
</protein>
<reference evidence="4 5" key="1">
    <citation type="submission" date="2018-09" db="EMBL/GenBank/DDBJ databases">
        <title>Roseovarius spongiae sp. nov., isolated from a marine sponge.</title>
        <authorList>
            <person name="Zhuang L."/>
            <person name="Luo L."/>
        </authorList>
    </citation>
    <scope>NUCLEOTIDE SEQUENCE [LARGE SCALE GENOMIC DNA]</scope>
    <source>
        <strain evidence="4 5">HN-E21</strain>
    </source>
</reference>
<comment type="caution">
    <text evidence="4">The sequence shown here is derived from an EMBL/GenBank/DDBJ whole genome shotgun (WGS) entry which is preliminary data.</text>
</comment>
<evidence type="ECO:0000256" key="2">
    <source>
        <dbReference type="SAM" id="SignalP"/>
    </source>
</evidence>
<dbReference type="OrthoDB" id="7741579at2"/>
<dbReference type="GO" id="GO:0005509">
    <property type="term" value="F:calcium ion binding"/>
    <property type="evidence" value="ECO:0007669"/>
    <property type="project" value="InterPro"/>
</dbReference>
<feature type="domain" description="EF-hand" evidence="3">
    <location>
        <begin position="184"/>
        <end position="219"/>
    </location>
</feature>
<feature type="chain" id="PRO_5017437111" description="EF-hand domain-containing protein" evidence="2">
    <location>
        <begin position="22"/>
        <end position="260"/>
    </location>
</feature>
<dbReference type="PROSITE" id="PS50222">
    <property type="entry name" value="EF_HAND_2"/>
    <property type="match status" value="2"/>
</dbReference>
<organism evidence="4 5">
    <name type="scientific">Roseovarius spongiae</name>
    <dbReference type="NCBI Taxonomy" id="2320272"/>
    <lineage>
        <taxon>Bacteria</taxon>
        <taxon>Pseudomonadati</taxon>
        <taxon>Pseudomonadota</taxon>
        <taxon>Alphaproteobacteria</taxon>
        <taxon>Rhodobacterales</taxon>
        <taxon>Roseobacteraceae</taxon>
        <taxon>Roseovarius</taxon>
    </lineage>
</organism>
<keyword evidence="5" id="KW-1185">Reference proteome</keyword>
<dbReference type="InterPro" id="IPR011992">
    <property type="entry name" value="EF-hand-dom_pair"/>
</dbReference>
<evidence type="ECO:0000313" key="4">
    <source>
        <dbReference type="EMBL" id="RKF13921.1"/>
    </source>
</evidence>
<dbReference type="InterPro" id="IPR018247">
    <property type="entry name" value="EF_Hand_1_Ca_BS"/>
</dbReference>
<dbReference type="EMBL" id="RAPE01000003">
    <property type="protein sequence ID" value="RKF13921.1"/>
    <property type="molecule type" value="Genomic_DNA"/>
</dbReference>
<dbReference type="AlphaFoldDB" id="A0A3A8ATC9"/>
<name>A0A3A8ATC9_9RHOB</name>
<dbReference type="Pfam" id="PF13202">
    <property type="entry name" value="EF-hand_5"/>
    <property type="match status" value="3"/>
</dbReference>
<gene>
    <name evidence="4" type="ORF">D6850_12065</name>
</gene>
<evidence type="ECO:0000313" key="5">
    <source>
        <dbReference type="Proteomes" id="UP000281128"/>
    </source>
</evidence>
<keyword evidence="2" id="KW-0732">Signal</keyword>
<feature type="region of interest" description="Disordered" evidence="1">
    <location>
        <begin position="126"/>
        <end position="147"/>
    </location>
</feature>
<dbReference type="RefSeq" id="WP_121167257.1">
    <property type="nucleotide sequence ID" value="NZ_RAPE01000003.1"/>
</dbReference>
<dbReference type="SUPFAM" id="SSF47473">
    <property type="entry name" value="EF-hand"/>
    <property type="match status" value="1"/>
</dbReference>
<feature type="domain" description="EF-hand" evidence="3">
    <location>
        <begin position="49"/>
        <end position="84"/>
    </location>
</feature>
<evidence type="ECO:0000259" key="3">
    <source>
        <dbReference type="PROSITE" id="PS50222"/>
    </source>
</evidence>
<sequence length="260" mass="27769">MRRIFTAILTTTALTATTALAAEGDMQGICNNAFYHGDQDGDGRLSQAEIEKTRDAEFANLDLNEDGSIDREEFATCMASQRKAANQAVADGEDDMSAKWEDVAREGQTEMTREDYAAWAQEVWDRGGSDKADGAAAEDEAEGGPSAHERFAQAAVNRFQATDTDGDGVLSQEEFETPARKEEFDPKGLDAQFQEMDADNSGAVSPMEYSGAAAWSTSAMGADTDGGETGTSTGNTASQTDDEAAANGGIPVIRYYILTY</sequence>
<evidence type="ECO:0000256" key="1">
    <source>
        <dbReference type="SAM" id="MobiDB-lite"/>
    </source>
</evidence>
<dbReference type="Gene3D" id="1.10.238.10">
    <property type="entry name" value="EF-hand"/>
    <property type="match status" value="2"/>
</dbReference>
<dbReference type="PROSITE" id="PS00018">
    <property type="entry name" value="EF_HAND_1"/>
    <property type="match status" value="2"/>
</dbReference>
<proteinExistence type="predicted"/>
<dbReference type="SMART" id="SM00054">
    <property type="entry name" value="EFh"/>
    <property type="match status" value="3"/>
</dbReference>